<dbReference type="AlphaFoldDB" id="A0A1M6KDW9"/>
<protein>
    <recommendedName>
        <fullName evidence="3">Carboxypeptidase regulatory-like domain-containing protein</fullName>
    </recommendedName>
</protein>
<organism evidence="1 2">
    <name type="scientific">Pseudozobellia thermophila</name>
    <dbReference type="NCBI Taxonomy" id="192903"/>
    <lineage>
        <taxon>Bacteria</taxon>
        <taxon>Pseudomonadati</taxon>
        <taxon>Bacteroidota</taxon>
        <taxon>Flavobacteriia</taxon>
        <taxon>Flavobacteriales</taxon>
        <taxon>Flavobacteriaceae</taxon>
        <taxon>Pseudozobellia</taxon>
    </lineage>
</organism>
<dbReference type="Gene3D" id="2.60.40.1120">
    <property type="entry name" value="Carboxypeptidase-like, regulatory domain"/>
    <property type="match status" value="1"/>
</dbReference>
<dbReference type="SUPFAM" id="SSF49452">
    <property type="entry name" value="Starch-binding domain-like"/>
    <property type="match status" value="1"/>
</dbReference>
<sequence length="904" mass="102509">MLNNISFYAMFLLFSCNLLAQVDIRIKNDSVLYDMRPESKRTLVAEVENLSDTVQFVRTVLDLEDNWEIISNGFTGNLRPGEKRLVLVTVYVPNKVLPGKRRANLRLLSFKEKVLKSIALQMLVPEHHRLSISKLSSPDLVFAGETIYNKFEIVNKGNVDEEVMLHSDSDIEGARAQKIEAGSSLVITLKKETDKRFRKMKTENTHLSLVRTGDSVVTARGYALTKVYPLKMEAEDAFFRFPIEASLYYNTFNSKENNYASFMVETRGEGYLDQGKSHHFDFLVRTPNQNRVNRFGMNDQYSFTYDYDNEFNVVLGDYSYRPHRLGFVSRYGFGLKMEYHSGNTKFTTFYAKPRLPFLYTESIAGLKVGQKLSETFTVGASIASSTENVLSANTLSLEPELRTGQILVVESGYKTKNTLINHESSISTVNSTTGSAHDLSVSQKLDNVSYNGSFTFAGKNYFGGLGNSLRYANSLSYRHGKWGVGAGQALSKVNERYNPVYALPEPFYENYYIVGDYKIGKRQQVNVRWSNAVREDRQVQKSYHYKEHGLDYTYRYMHQGLSLSLNGRFSKTRNILSLDKTYRSTYGHNLSGAYRLTTVLGLRANMNHNYTNRYGISGQTSNFYNYGLGFNLNLKGRTTLSAMFNSGFSPEDSYLQRDFINLNLNTKIRRVHRLSVRLNYYENALAANRREVFSFLKYTYSLGAPLKRIRWRGTLGGSILTHNKGISVDRVKVNASGQDTYTDAFGNFEIKNLSVGTNYLVIDESTLPIGVVAVQRMPIEIDVRQDKEVQCEIELVEAAMVEGSLLLGQNKGGEAPNLEGYLKLEGAVHTYYTESDKNGKFTIKSLVPGSYELSVVRLKHENDLKPSKTYRITLAEGETLETTVELAKKDRGIKFRSSGFSVKI</sequence>
<evidence type="ECO:0008006" key="3">
    <source>
        <dbReference type="Google" id="ProtNLM"/>
    </source>
</evidence>
<evidence type="ECO:0000313" key="1">
    <source>
        <dbReference type="EMBL" id="SHJ57124.1"/>
    </source>
</evidence>
<proteinExistence type="predicted"/>
<evidence type="ECO:0000313" key="2">
    <source>
        <dbReference type="Proteomes" id="UP000184543"/>
    </source>
</evidence>
<gene>
    <name evidence="1" type="ORF">SAMN04488513_10627</name>
</gene>
<dbReference type="GO" id="GO:0030246">
    <property type="term" value="F:carbohydrate binding"/>
    <property type="evidence" value="ECO:0007669"/>
    <property type="project" value="InterPro"/>
</dbReference>
<reference evidence="2" key="1">
    <citation type="submission" date="2016-11" db="EMBL/GenBank/DDBJ databases">
        <authorList>
            <person name="Varghese N."/>
            <person name="Submissions S."/>
        </authorList>
    </citation>
    <scope>NUCLEOTIDE SEQUENCE [LARGE SCALE GENOMIC DNA]</scope>
    <source>
        <strain evidence="2">DSM 19858</strain>
    </source>
</reference>
<dbReference type="InterPro" id="IPR013784">
    <property type="entry name" value="Carb-bd-like_fold"/>
</dbReference>
<name>A0A1M6KDW9_9FLAO</name>
<keyword evidence="2" id="KW-1185">Reference proteome</keyword>
<dbReference type="Proteomes" id="UP000184543">
    <property type="component" value="Unassembled WGS sequence"/>
</dbReference>
<dbReference type="STRING" id="192903.SAMN04488513_10627"/>
<accession>A0A1M6KDW9</accession>
<dbReference type="EMBL" id="FQYU01000006">
    <property type="protein sequence ID" value="SHJ57124.1"/>
    <property type="molecule type" value="Genomic_DNA"/>
</dbReference>